<dbReference type="Pfam" id="PF01501">
    <property type="entry name" value="Glyco_transf_8"/>
    <property type="match status" value="1"/>
</dbReference>
<evidence type="ECO:0000256" key="1">
    <source>
        <dbReference type="ARBA" id="ARBA00022630"/>
    </source>
</evidence>
<comment type="caution">
    <text evidence="4">The sequence shown here is derived from an EMBL/GenBank/DDBJ whole genome shotgun (WGS) entry which is preliminary data.</text>
</comment>
<dbReference type="Pfam" id="PF00890">
    <property type="entry name" value="FAD_binding_2"/>
    <property type="match status" value="1"/>
</dbReference>
<evidence type="ECO:0000256" key="2">
    <source>
        <dbReference type="ARBA" id="ARBA00023002"/>
    </source>
</evidence>
<evidence type="ECO:0000259" key="3">
    <source>
        <dbReference type="Pfam" id="PF00890"/>
    </source>
</evidence>
<dbReference type="Gene3D" id="3.90.550.10">
    <property type="entry name" value="Spore Coat Polysaccharide Biosynthesis Protein SpsA, Chain A"/>
    <property type="match status" value="1"/>
</dbReference>
<dbReference type="PANTHER" id="PTHR11183">
    <property type="entry name" value="GLYCOGENIN SUBFAMILY MEMBER"/>
    <property type="match status" value="1"/>
</dbReference>
<proteinExistence type="predicted"/>
<dbReference type="InterPro" id="IPR050587">
    <property type="entry name" value="GNT1/Glycosyltrans_8"/>
</dbReference>
<keyword evidence="2" id="KW-0560">Oxidoreductase</keyword>
<feature type="domain" description="FAD-dependent oxidoreductase 2 FAD-binding" evidence="3">
    <location>
        <begin position="88"/>
        <end position="348"/>
    </location>
</feature>
<dbReference type="InterPro" id="IPR003953">
    <property type="entry name" value="FAD-dep_OxRdtase_2_FAD-bd"/>
</dbReference>
<keyword evidence="5" id="KW-1185">Reference proteome</keyword>
<keyword evidence="1" id="KW-0285">Flavoprotein</keyword>
<reference evidence="4 5" key="1">
    <citation type="submission" date="2024-02" db="EMBL/GenBank/DDBJ databases">
        <authorList>
            <person name="Chen Y."/>
            <person name="Shah S."/>
            <person name="Dougan E. K."/>
            <person name="Thang M."/>
            <person name="Chan C."/>
        </authorList>
    </citation>
    <scope>NUCLEOTIDE SEQUENCE [LARGE SCALE GENOMIC DNA]</scope>
</reference>
<dbReference type="InterPro" id="IPR036188">
    <property type="entry name" value="FAD/NAD-bd_sf"/>
</dbReference>
<protein>
    <recommendedName>
        <fullName evidence="3">FAD-dependent oxidoreductase 2 FAD-binding domain-containing protein</fullName>
    </recommendedName>
</protein>
<gene>
    <name evidence="4" type="ORF">CCMP2556_LOCUS7965</name>
</gene>
<evidence type="ECO:0000313" key="5">
    <source>
        <dbReference type="Proteomes" id="UP001642484"/>
    </source>
</evidence>
<dbReference type="Proteomes" id="UP001642484">
    <property type="component" value="Unassembled WGS sequence"/>
</dbReference>
<sequence>MEVSGNAEDILVIGGGLSGLVAALAAEFSGTGAVQLFEAERSLSGAGGRAELHRSVASARSEEDPETLQRLSQLGVIIEETGKSTAVEILKSLTLAVQRSSKIQVRTSSPVIRLLHAGGSCYGCVSSTPKGEISVKGKVILCCGGFLADAKPRSILGMYRSDLLHWPIPFDFGRRHLHDLDLGHLVAPEQVQVFATAEAHGRRARRLLPRCLRDGGCLMSSRGEVPLADRSEEEIARHILRKGPCWLILWDFHPAAPRGSLRRLSLKDLAEEMKVSQGWLCQALKRRCSEGAIFLSFPDEDLFLWAAEVTPALLCCEGGLAIEGDTGAVLSHEDQPIAGLFAAGEAAAFSGGSLSSCVTSALNASSSAVAAAAVCIDGEVEAAENPSELPAFSPVAEEGANEPAQPGELRGRLALNRLEDFLEKHLTADLVQEALLRSLEDGNLSKVAKDLCCELTSLWGLPSGQALSLALRDPSHLPTRPMIAALPQAGRLNSEVSTSCVHCRLPLKLEVSAELMNGQPTEMPAVHANGVSEGHFAYATLLYGHGVEYFLGALVLGWSLQNKGCQEERLLLHTKDVPESFLDALQQYWKLQEVDYLHGDKSMYKNHEGSRFQDVFTKLQALSCTEYSKVISRLGWFGEWPHRRKASVLMMDLDMLVRGNLDELFHLRAPAALKRSSGREQPEHGGDFFAEDYYTRHADDMYGINAGVMLLEPNMDVYHRMLREIQDPRHPEHIKTFGPEQDYLGRFYGTFAWGAWTHLHARFNYQPNLPDDYVSTAHRNIDVLQDVVVAHYSGPKVKPWKIPNLELNVAGVRRLIEEDELRWLMGAEAARPNREGKVVMDGVEIRTRSSGLPENVQMLMWEWILALRQCNLDLLEAGMDLLTLIDAKNL</sequence>
<evidence type="ECO:0000313" key="4">
    <source>
        <dbReference type="EMBL" id="CAK9005166.1"/>
    </source>
</evidence>
<accession>A0ABP0IRC2</accession>
<dbReference type="EMBL" id="CAXAMN010003558">
    <property type="protein sequence ID" value="CAK9005166.1"/>
    <property type="molecule type" value="Genomic_DNA"/>
</dbReference>
<organism evidence="4 5">
    <name type="scientific">Durusdinium trenchii</name>
    <dbReference type="NCBI Taxonomy" id="1381693"/>
    <lineage>
        <taxon>Eukaryota</taxon>
        <taxon>Sar</taxon>
        <taxon>Alveolata</taxon>
        <taxon>Dinophyceae</taxon>
        <taxon>Suessiales</taxon>
        <taxon>Symbiodiniaceae</taxon>
        <taxon>Durusdinium</taxon>
    </lineage>
</organism>
<dbReference type="Gene3D" id="3.50.50.60">
    <property type="entry name" value="FAD/NAD(P)-binding domain"/>
    <property type="match status" value="2"/>
</dbReference>
<dbReference type="SUPFAM" id="SSF53448">
    <property type="entry name" value="Nucleotide-diphospho-sugar transferases"/>
    <property type="match status" value="1"/>
</dbReference>
<dbReference type="InterPro" id="IPR029044">
    <property type="entry name" value="Nucleotide-diphossugar_trans"/>
</dbReference>
<name>A0ABP0IRC2_9DINO</name>
<dbReference type="SUPFAM" id="SSF51905">
    <property type="entry name" value="FAD/NAD(P)-binding domain"/>
    <property type="match status" value="1"/>
</dbReference>
<dbReference type="InterPro" id="IPR002495">
    <property type="entry name" value="Glyco_trans_8"/>
</dbReference>